<evidence type="ECO:0000313" key="2">
    <source>
        <dbReference type="Proteomes" id="UP000660668"/>
    </source>
</evidence>
<keyword evidence="2" id="KW-1185">Reference proteome</keyword>
<dbReference type="Gene3D" id="1.25.40.10">
    <property type="entry name" value="Tetratricopeptide repeat domain"/>
    <property type="match status" value="1"/>
</dbReference>
<protein>
    <submittedName>
        <fullName evidence="1">Tetratricopeptide repeat protein</fullName>
    </submittedName>
</protein>
<gene>
    <name evidence="1" type="ORF">ISU10_12350</name>
</gene>
<sequence>MTDPRAVEQHVLDTWDFADPAATAERFRAEADEATDAAVSAVLRTQQARATGLAGDFDAAARLLDEVESSGIDDSAVHARARIAIERGRVLNSTGHAAGAASYFAEAHRLATEAGTGGLALDALHMQAIAAGATDGPAAARVIDEQALAEIEASDDPQVRRWLGSILNNLGWDLHDSGRPEEALAVFERAVEVRAAADDHSAWVVARWCVGRTLRTLGRYDEALPLMRELAADPVGAEDEYVAQEIAANEDALASGSVL</sequence>
<proteinExistence type="predicted"/>
<evidence type="ECO:0000313" key="1">
    <source>
        <dbReference type="EMBL" id="MBF4768555.1"/>
    </source>
</evidence>
<name>A0A930YQ90_9ACTN</name>
<comment type="caution">
    <text evidence="1">The sequence shown here is derived from an EMBL/GenBank/DDBJ whole genome shotgun (WGS) entry which is preliminary data.</text>
</comment>
<dbReference type="Proteomes" id="UP000660668">
    <property type="component" value="Unassembled WGS sequence"/>
</dbReference>
<dbReference type="Pfam" id="PF13424">
    <property type="entry name" value="TPR_12"/>
    <property type="match status" value="1"/>
</dbReference>
<dbReference type="AlphaFoldDB" id="A0A930YQ90"/>
<dbReference type="RefSeq" id="WP_194696710.1">
    <property type="nucleotide sequence ID" value="NZ_JADKPO010000015.1"/>
</dbReference>
<reference evidence="1" key="1">
    <citation type="submission" date="2020-11" db="EMBL/GenBank/DDBJ databases">
        <title>Nocardioides cynanchi sp. nov., isolated from soil of rhizosphere of Cynanchum wilfordii.</title>
        <authorList>
            <person name="Lee J.-S."/>
            <person name="Suh M.K."/>
            <person name="Kim J.-S."/>
        </authorList>
    </citation>
    <scope>NUCLEOTIDE SEQUENCE</scope>
    <source>
        <strain evidence="1">KCTC 19276</strain>
    </source>
</reference>
<dbReference type="EMBL" id="JADKPO010000015">
    <property type="protein sequence ID" value="MBF4768555.1"/>
    <property type="molecule type" value="Genomic_DNA"/>
</dbReference>
<accession>A0A930YQ90</accession>
<dbReference type="InterPro" id="IPR011990">
    <property type="entry name" value="TPR-like_helical_dom_sf"/>
</dbReference>
<dbReference type="SUPFAM" id="SSF48452">
    <property type="entry name" value="TPR-like"/>
    <property type="match status" value="1"/>
</dbReference>
<organism evidence="1 2">
    <name type="scientific">Nocardioides agariphilus</name>
    <dbReference type="NCBI Taxonomy" id="433664"/>
    <lineage>
        <taxon>Bacteria</taxon>
        <taxon>Bacillati</taxon>
        <taxon>Actinomycetota</taxon>
        <taxon>Actinomycetes</taxon>
        <taxon>Propionibacteriales</taxon>
        <taxon>Nocardioidaceae</taxon>
        <taxon>Nocardioides</taxon>
    </lineage>
</organism>